<feature type="domain" description="Fumarylacetoacetase-like C-terminal" evidence="14">
    <location>
        <begin position="160"/>
        <end position="276"/>
    </location>
</feature>
<evidence type="ECO:0000256" key="1">
    <source>
        <dbReference type="ARBA" id="ARBA00004782"/>
    </source>
</evidence>
<evidence type="ECO:0000256" key="10">
    <source>
        <dbReference type="PIRSR" id="PIRSR605959-1"/>
    </source>
</evidence>
<dbReference type="SUPFAM" id="SSF63433">
    <property type="entry name" value="Fumarylacetoacetate hydrolase, FAH, N-terminal domain"/>
    <property type="match status" value="1"/>
</dbReference>
<keyword evidence="6 12" id="KW-0106">Calcium</keyword>
<dbReference type="GO" id="GO:0004334">
    <property type="term" value="F:fumarylacetoacetase activity"/>
    <property type="evidence" value="ECO:0007669"/>
    <property type="project" value="UniProtKB-UniRule"/>
</dbReference>
<dbReference type="NCBIfam" id="TIGR01266">
    <property type="entry name" value="fum_ac_acetase"/>
    <property type="match status" value="1"/>
</dbReference>
<evidence type="ECO:0000259" key="15">
    <source>
        <dbReference type="Pfam" id="PF09298"/>
    </source>
</evidence>
<dbReference type="GO" id="GO:0006559">
    <property type="term" value="P:L-phenylalanine catabolic process"/>
    <property type="evidence" value="ECO:0007669"/>
    <property type="project" value="UniProtKB-UniRule"/>
</dbReference>
<comment type="cofactor">
    <cofactor evidence="13">
        <name>Mg(2+)</name>
        <dbReference type="ChEBI" id="CHEBI:18420"/>
    </cofactor>
    <cofactor evidence="13">
        <name>Ca(2+)</name>
        <dbReference type="ChEBI" id="CHEBI:29108"/>
    </cofactor>
</comment>
<feature type="binding site" evidence="12">
    <location>
        <position position="129"/>
    </location>
    <ligand>
        <name>Ca(2+)</name>
        <dbReference type="ChEBI" id="CHEBI:29108"/>
    </ligand>
</feature>
<dbReference type="Gene3D" id="2.30.30.230">
    <property type="entry name" value="Fumarylacetoacetase, N-terminal domain"/>
    <property type="match status" value="1"/>
</dbReference>
<keyword evidence="9 13" id="KW-0585">Phenylalanine catabolism</keyword>
<feature type="binding site" evidence="12">
    <location>
        <position position="204"/>
    </location>
    <ligand>
        <name>Ca(2+)</name>
        <dbReference type="ChEBI" id="CHEBI:29108"/>
    </ligand>
</feature>
<dbReference type="Pfam" id="PF01557">
    <property type="entry name" value="FAA_hydrolase"/>
    <property type="match status" value="1"/>
</dbReference>
<dbReference type="GO" id="GO:0046872">
    <property type="term" value="F:metal ion binding"/>
    <property type="evidence" value="ECO:0007669"/>
    <property type="project" value="UniProtKB-UniRule"/>
</dbReference>
<name>A0A7D8UVI1_9HELO</name>
<sequence length="435" mass="47939">MASWIPVSPESDFSLANLPYGVFSTEVSGPRIGVAIGDHVLDLKVLAQDQIFSDIEFDFTTLEASNLNAYAALGIHVHRDVRKRLQLLLGKDTQLGDLLRDNQERRGRALVPLSSVSMHLPMSIGDYTDFFVGVDHAVNMANILAPNVPLKAICPNFYHLPIAYHGRASSVVVSGTSFRRPKGQIPVDGEPSSDSCQKLDYEVELAAFIGRGNEMGDEIDVDRAEDHIFGFVLMNDWSARDVQFWESAPLGPFNGKNFCTTISPWIVPLEALEPFRTVPKAPGREVLPYLSQEKTVSAYDIPIQVSLEAKLRSWFGNIPRGRVQQQECGLVFCTDDRTPHPRWMPPPIWRSACDGHAFRTTRGELGCFMESTLGGTTPYDMESNGPSKKKLSRRYVEDGDTITFTAQARGRDGLGQVGFGVCKGEVLPVAVAPGV</sequence>
<evidence type="ECO:0000259" key="14">
    <source>
        <dbReference type="Pfam" id="PF01557"/>
    </source>
</evidence>
<evidence type="ECO:0000256" key="9">
    <source>
        <dbReference type="ARBA" id="ARBA00023232"/>
    </source>
</evidence>
<dbReference type="Proteomes" id="UP000481288">
    <property type="component" value="Unassembled WGS sequence"/>
</dbReference>
<evidence type="ECO:0000256" key="7">
    <source>
        <dbReference type="ARBA" id="ARBA00022842"/>
    </source>
</evidence>
<feature type="domain" description="Fumarylacetoacetase N-terminal" evidence="15">
    <location>
        <begin position="16"/>
        <end position="121"/>
    </location>
</feature>
<dbReference type="AlphaFoldDB" id="A0A7D8UVI1"/>
<dbReference type="SUPFAM" id="SSF56529">
    <property type="entry name" value="FAH"/>
    <property type="match status" value="1"/>
</dbReference>
<gene>
    <name evidence="16" type="primary">fahA_1</name>
    <name evidence="16" type="ORF">LCER1_G003457</name>
</gene>
<organism evidence="16 17">
    <name type="scientific">Lachnellula cervina</name>
    <dbReference type="NCBI Taxonomy" id="1316786"/>
    <lineage>
        <taxon>Eukaryota</taxon>
        <taxon>Fungi</taxon>
        <taxon>Dikarya</taxon>
        <taxon>Ascomycota</taxon>
        <taxon>Pezizomycotina</taxon>
        <taxon>Leotiomycetes</taxon>
        <taxon>Helotiales</taxon>
        <taxon>Lachnaceae</taxon>
        <taxon>Lachnellula</taxon>
    </lineage>
</organism>
<keyword evidence="7 12" id="KW-0460">Magnesium</keyword>
<dbReference type="PANTHER" id="PTHR43069:SF2">
    <property type="entry name" value="FUMARYLACETOACETASE"/>
    <property type="match status" value="1"/>
</dbReference>
<dbReference type="OrthoDB" id="3527214at2759"/>
<accession>A0A7D8UVI1</accession>
<keyword evidence="5 13" id="KW-0378">Hydrolase</keyword>
<dbReference type="PANTHER" id="PTHR43069">
    <property type="entry name" value="FUMARYLACETOACETASE"/>
    <property type="match status" value="1"/>
</dbReference>
<feature type="binding site" evidence="11">
    <location>
        <position position="243"/>
    </location>
    <ligand>
        <name>substrate</name>
    </ligand>
</feature>
<evidence type="ECO:0000256" key="2">
    <source>
        <dbReference type="ARBA" id="ARBA00010211"/>
    </source>
</evidence>
<comment type="caution">
    <text evidence="16">The sequence shown here is derived from an EMBL/GenBank/DDBJ whole genome shotgun (WGS) entry which is preliminary data.</text>
</comment>
<evidence type="ECO:0000256" key="5">
    <source>
        <dbReference type="ARBA" id="ARBA00022801"/>
    </source>
</evidence>
<evidence type="ECO:0000256" key="6">
    <source>
        <dbReference type="ARBA" id="ARBA00022837"/>
    </source>
</evidence>
<evidence type="ECO:0000313" key="17">
    <source>
        <dbReference type="Proteomes" id="UP000481288"/>
    </source>
</evidence>
<evidence type="ECO:0000313" key="16">
    <source>
        <dbReference type="EMBL" id="TVY56450.1"/>
    </source>
</evidence>
<feature type="binding site" evidence="12">
    <location>
        <position position="260"/>
    </location>
    <ligand>
        <name>Mg(2+)</name>
        <dbReference type="ChEBI" id="CHEBI:18420"/>
    </ligand>
</feature>
<dbReference type="Pfam" id="PF09298">
    <property type="entry name" value="FAA_hydrolase_N"/>
    <property type="match status" value="1"/>
</dbReference>
<feature type="binding site" evidence="12">
    <location>
        <position position="256"/>
    </location>
    <ligand>
        <name>Mg(2+)</name>
        <dbReference type="ChEBI" id="CHEBI:18420"/>
    </ligand>
</feature>
<reference evidence="16 17" key="1">
    <citation type="submission" date="2018-05" db="EMBL/GenBank/DDBJ databases">
        <title>Whole genome sequencing for identification of molecular markers to develop diagnostic detection tools for the regulated plant pathogen Lachnellula willkommii.</title>
        <authorList>
            <person name="Giroux E."/>
            <person name="Bilodeau G."/>
        </authorList>
    </citation>
    <scope>NUCLEOTIDE SEQUENCE [LARGE SCALE GENOMIC DNA]</scope>
    <source>
        <strain evidence="16 17">CBS 625.97</strain>
    </source>
</reference>
<comment type="similarity">
    <text evidence="2 13">Belongs to the FAH family.</text>
</comment>
<protein>
    <recommendedName>
        <fullName evidence="3 13">Fumarylacetoacetase</fullName>
        <ecNumber evidence="3 13">3.7.1.2</ecNumber>
    </recommendedName>
    <alternativeName>
        <fullName evidence="13">Fumarylacetoacetate hydrolase</fullName>
    </alternativeName>
</protein>
<comment type="pathway">
    <text evidence="1 13">Amino-acid degradation; L-phenylalanine degradation; acetoacetate and fumarate from L-phenylalanine: step 6/6.</text>
</comment>
<feature type="binding site" evidence="12">
    <location>
        <position position="236"/>
    </location>
    <ligand>
        <name>Ca(2+)</name>
        <dbReference type="ChEBI" id="CHEBI:29108"/>
    </ligand>
</feature>
<evidence type="ECO:0000256" key="8">
    <source>
        <dbReference type="ARBA" id="ARBA00022878"/>
    </source>
</evidence>
<evidence type="ECO:0000256" key="12">
    <source>
        <dbReference type="PIRSR" id="PIRSR605959-3"/>
    </source>
</evidence>
<dbReference type="Gene3D" id="3.90.850.10">
    <property type="entry name" value="Fumarylacetoacetase-like, C-terminal domain"/>
    <property type="match status" value="1"/>
</dbReference>
<comment type="catalytic activity">
    <reaction evidence="13">
        <text>4-fumarylacetoacetate + H2O = acetoacetate + fumarate + H(+)</text>
        <dbReference type="Rhea" id="RHEA:10244"/>
        <dbReference type="ChEBI" id="CHEBI:13705"/>
        <dbReference type="ChEBI" id="CHEBI:15377"/>
        <dbReference type="ChEBI" id="CHEBI:15378"/>
        <dbReference type="ChEBI" id="CHEBI:18034"/>
        <dbReference type="ChEBI" id="CHEBI:29806"/>
        <dbReference type="EC" id="3.7.1.2"/>
    </reaction>
</comment>
<evidence type="ECO:0000256" key="3">
    <source>
        <dbReference type="ARBA" id="ARBA00012094"/>
    </source>
</evidence>
<dbReference type="InterPro" id="IPR005959">
    <property type="entry name" value="Fumarylacetoacetase"/>
</dbReference>
<keyword evidence="17" id="KW-1185">Reference proteome</keyword>
<proteinExistence type="inferred from homology"/>
<dbReference type="EC" id="3.7.1.2" evidence="3 13"/>
<dbReference type="InterPro" id="IPR011234">
    <property type="entry name" value="Fumarylacetoacetase-like_C"/>
</dbReference>
<dbReference type="EMBL" id="QGMG01000159">
    <property type="protein sequence ID" value="TVY56450.1"/>
    <property type="molecule type" value="Genomic_DNA"/>
</dbReference>
<keyword evidence="4 12" id="KW-0479">Metal-binding</keyword>
<feature type="binding site" evidence="11">
    <location>
        <position position="131"/>
    </location>
    <ligand>
        <name>substrate</name>
    </ligand>
</feature>
<feature type="active site" description="Proton acceptor" evidence="10">
    <location>
        <position position="136"/>
    </location>
</feature>
<dbReference type="UniPathway" id="UPA00139">
    <property type="reaction ID" value="UER00341"/>
</dbReference>
<dbReference type="InterPro" id="IPR036663">
    <property type="entry name" value="Fumarylacetoacetase_C_sf"/>
</dbReference>
<evidence type="ECO:0000256" key="11">
    <source>
        <dbReference type="PIRSR" id="PIRSR605959-2"/>
    </source>
</evidence>
<dbReference type="InterPro" id="IPR036462">
    <property type="entry name" value="Fumarylacetoacetase_N_sf"/>
</dbReference>
<dbReference type="GO" id="GO:1902000">
    <property type="term" value="P:homogentisate catabolic process"/>
    <property type="evidence" value="ECO:0007669"/>
    <property type="project" value="TreeGrafter"/>
</dbReference>
<dbReference type="InterPro" id="IPR015377">
    <property type="entry name" value="Fumarylacetoacetase_N"/>
</dbReference>
<evidence type="ECO:0000256" key="13">
    <source>
        <dbReference type="RuleBase" id="RU366008"/>
    </source>
</evidence>
<dbReference type="GO" id="GO:0006572">
    <property type="term" value="P:L-tyrosine catabolic process"/>
    <property type="evidence" value="ECO:0007669"/>
    <property type="project" value="UniProtKB-UniRule"/>
</dbReference>
<feature type="binding site" evidence="12">
    <location>
        <position position="236"/>
    </location>
    <ligand>
        <name>Mg(2+)</name>
        <dbReference type="ChEBI" id="CHEBI:18420"/>
    </ligand>
</feature>
<keyword evidence="8 13" id="KW-0828">Tyrosine catabolism</keyword>
<feature type="binding site" evidence="12">
    <location>
        <position position="202"/>
    </location>
    <ligand>
        <name>Ca(2+)</name>
        <dbReference type="ChEBI" id="CHEBI:29108"/>
    </ligand>
</feature>
<evidence type="ECO:0000256" key="4">
    <source>
        <dbReference type="ARBA" id="ARBA00022723"/>
    </source>
</evidence>